<feature type="domain" description="CBS" evidence="12">
    <location>
        <begin position="525"/>
        <end position="581"/>
    </location>
</feature>
<evidence type="ECO:0000256" key="1">
    <source>
        <dbReference type="ARBA" id="ARBA00004141"/>
    </source>
</evidence>
<keyword evidence="14" id="KW-1185">Reference proteome</keyword>
<feature type="transmembrane region" description="Helical" evidence="11">
    <location>
        <begin position="172"/>
        <end position="197"/>
    </location>
</feature>
<dbReference type="Proteomes" id="UP001274321">
    <property type="component" value="Unassembled WGS sequence"/>
</dbReference>
<evidence type="ECO:0000256" key="8">
    <source>
        <dbReference type="ARBA" id="ARBA00023214"/>
    </source>
</evidence>
<gene>
    <name evidence="13" type="ORF">SCD90_14545</name>
</gene>
<dbReference type="PRINTS" id="PR00762">
    <property type="entry name" value="CLCHANNEL"/>
</dbReference>
<dbReference type="PANTHER" id="PTHR43427:SF6">
    <property type="entry name" value="CHLORIDE CHANNEL PROTEIN CLC-E"/>
    <property type="match status" value="1"/>
</dbReference>
<feature type="transmembrane region" description="Helical" evidence="11">
    <location>
        <begin position="246"/>
        <end position="267"/>
    </location>
</feature>
<dbReference type="PROSITE" id="PS51371">
    <property type="entry name" value="CBS"/>
    <property type="match status" value="1"/>
</dbReference>
<feature type="transmembrane region" description="Helical" evidence="11">
    <location>
        <begin position="29"/>
        <end position="56"/>
    </location>
</feature>
<keyword evidence="8" id="KW-0868">Chloride</keyword>
<feature type="transmembrane region" description="Helical" evidence="11">
    <location>
        <begin position="409"/>
        <end position="430"/>
    </location>
</feature>
<evidence type="ECO:0000256" key="4">
    <source>
        <dbReference type="ARBA" id="ARBA00022989"/>
    </source>
</evidence>
<keyword evidence="6 11" id="KW-0472">Membrane</keyword>
<evidence type="ECO:0000256" key="3">
    <source>
        <dbReference type="ARBA" id="ARBA00022692"/>
    </source>
</evidence>
<evidence type="ECO:0000256" key="10">
    <source>
        <dbReference type="PROSITE-ProRule" id="PRU00703"/>
    </source>
</evidence>
<protein>
    <submittedName>
        <fullName evidence="13">Chloride channel protein</fullName>
    </submittedName>
</protein>
<evidence type="ECO:0000256" key="6">
    <source>
        <dbReference type="ARBA" id="ARBA00023136"/>
    </source>
</evidence>
<reference evidence="13 14" key="1">
    <citation type="submission" date="2023-11" db="EMBL/GenBank/DDBJ databases">
        <authorList>
            <person name="Bao R."/>
        </authorList>
    </citation>
    <scope>NUCLEOTIDE SEQUENCE [LARGE SCALE GENOMIC DNA]</scope>
    <source>
        <strain evidence="13 14">PJ23</strain>
    </source>
</reference>
<feature type="transmembrane region" description="Helical" evidence="11">
    <location>
        <begin position="287"/>
        <end position="306"/>
    </location>
</feature>
<evidence type="ECO:0000256" key="2">
    <source>
        <dbReference type="ARBA" id="ARBA00022448"/>
    </source>
</evidence>
<keyword evidence="3 11" id="KW-0812">Transmembrane</keyword>
<organism evidence="13 14">
    <name type="scientific">Terrihabitans rhizophilus</name>
    <dbReference type="NCBI Taxonomy" id="3092662"/>
    <lineage>
        <taxon>Bacteria</taxon>
        <taxon>Pseudomonadati</taxon>
        <taxon>Pseudomonadota</taxon>
        <taxon>Alphaproteobacteria</taxon>
        <taxon>Hyphomicrobiales</taxon>
        <taxon>Terrihabitans</taxon>
    </lineage>
</organism>
<evidence type="ECO:0000313" key="14">
    <source>
        <dbReference type="Proteomes" id="UP001274321"/>
    </source>
</evidence>
<feature type="transmembrane region" description="Helical" evidence="11">
    <location>
        <begin position="318"/>
        <end position="340"/>
    </location>
</feature>
<keyword evidence="5" id="KW-0406">Ion transport</keyword>
<dbReference type="SUPFAM" id="SSF54631">
    <property type="entry name" value="CBS-domain pair"/>
    <property type="match status" value="1"/>
</dbReference>
<dbReference type="Gene3D" id="1.10.3080.10">
    <property type="entry name" value="Clc chloride channel"/>
    <property type="match status" value="1"/>
</dbReference>
<dbReference type="EMBL" id="JAXAFJ010000010">
    <property type="protein sequence ID" value="MDX6807289.1"/>
    <property type="molecule type" value="Genomic_DNA"/>
</dbReference>
<feature type="transmembrane region" description="Helical" evidence="11">
    <location>
        <begin position="381"/>
        <end position="403"/>
    </location>
</feature>
<dbReference type="RefSeq" id="WP_319845418.1">
    <property type="nucleotide sequence ID" value="NZ_JAXAFJ010000010.1"/>
</dbReference>
<dbReference type="Pfam" id="PF00654">
    <property type="entry name" value="Voltage_CLC"/>
    <property type="match status" value="1"/>
</dbReference>
<dbReference type="InterPro" id="IPR014743">
    <property type="entry name" value="Cl-channel_core"/>
</dbReference>
<sequence>MTPKRQSPVSSSWVKTWARLRGLVRRRELALVVLAALIGVAGGGVVTLISQTAWGIQRFLYSLPDDSRLSGSGVLATPWMALIPAGGGLVLGLIIMLSRRARPRPAVDPIEANALHGGRMSFTDSVMVAVQTLVSNACGASVGLEAAYTQVSSALASKLGLRFRLRRSDMRLMVGAGAAAGISAAFDAPLTGAFYAFELIIGTYSIAGAAPVMAAALSASLTVRALGYGAVPLHLTLAPQTGPAEYSLFIVLGVVCGLLGIAIMRGVSTVEAGFKATRLPDAVRPMLGGLIVGGLALISPQVLSSGHAALHHELVPHIAVGGLAVLVVLKAVASAVSLGSGFRGGLFFASLFLGALLGKLFAAAVAWLLPAIPFDPLVSAVIGMSALGVAVVGGPLTMTFLVLEMTGDYVITGAALTAAIVSGLTVRELFGYSFSTWRLHLRGETIRSAHDVGWLRNLTVERLMKRGVTLIREDQPLEEIRAAFPLGSAERLIAVNGTGQYAGVLYLPDAFSPDDESARTVGDLLRSQSDVVTPGMTVKEAIAVFDRTEAEELAVVDSGLRCVGLLSESHAVRRYADELDRARAEAFAD</sequence>
<evidence type="ECO:0000259" key="12">
    <source>
        <dbReference type="PROSITE" id="PS51371"/>
    </source>
</evidence>
<dbReference type="InterPro" id="IPR046342">
    <property type="entry name" value="CBS_dom_sf"/>
</dbReference>
<dbReference type="InterPro" id="IPR050368">
    <property type="entry name" value="ClC-type_chloride_channel"/>
</dbReference>
<dbReference type="Pfam" id="PF00571">
    <property type="entry name" value="CBS"/>
    <property type="match status" value="1"/>
</dbReference>
<keyword evidence="10" id="KW-0129">CBS domain</keyword>
<dbReference type="CDD" id="cd00400">
    <property type="entry name" value="Voltage_gated_ClC"/>
    <property type="match status" value="1"/>
</dbReference>
<comment type="caution">
    <text evidence="13">The sequence shown here is derived from an EMBL/GenBank/DDBJ whole genome shotgun (WGS) entry which is preliminary data.</text>
</comment>
<accession>A0ABU4RR11</accession>
<evidence type="ECO:0000256" key="11">
    <source>
        <dbReference type="SAM" id="Phobius"/>
    </source>
</evidence>
<dbReference type="InterPro" id="IPR001807">
    <property type="entry name" value="ClC"/>
</dbReference>
<evidence type="ECO:0000256" key="5">
    <source>
        <dbReference type="ARBA" id="ARBA00023065"/>
    </source>
</evidence>
<evidence type="ECO:0000313" key="13">
    <source>
        <dbReference type="EMBL" id="MDX6807289.1"/>
    </source>
</evidence>
<keyword evidence="7" id="KW-0869">Chloride channel</keyword>
<dbReference type="SUPFAM" id="SSF81340">
    <property type="entry name" value="Clc chloride channel"/>
    <property type="match status" value="1"/>
</dbReference>
<proteinExistence type="predicted"/>
<keyword evidence="9" id="KW-0407">Ion channel</keyword>
<keyword evidence="2" id="KW-0813">Transport</keyword>
<keyword evidence="4 11" id="KW-1133">Transmembrane helix</keyword>
<dbReference type="PANTHER" id="PTHR43427">
    <property type="entry name" value="CHLORIDE CHANNEL PROTEIN CLC-E"/>
    <property type="match status" value="1"/>
</dbReference>
<feature type="transmembrane region" description="Helical" evidence="11">
    <location>
        <begin position="346"/>
        <end position="369"/>
    </location>
</feature>
<comment type="subcellular location">
    <subcellularLocation>
        <location evidence="1">Membrane</location>
        <topology evidence="1">Multi-pass membrane protein</topology>
    </subcellularLocation>
</comment>
<name>A0ABU4RR11_9HYPH</name>
<dbReference type="Gene3D" id="3.10.580.10">
    <property type="entry name" value="CBS-domain"/>
    <property type="match status" value="1"/>
</dbReference>
<feature type="transmembrane region" description="Helical" evidence="11">
    <location>
        <begin position="76"/>
        <end position="97"/>
    </location>
</feature>
<evidence type="ECO:0000256" key="9">
    <source>
        <dbReference type="ARBA" id="ARBA00023303"/>
    </source>
</evidence>
<evidence type="ECO:0000256" key="7">
    <source>
        <dbReference type="ARBA" id="ARBA00023173"/>
    </source>
</evidence>
<dbReference type="InterPro" id="IPR000644">
    <property type="entry name" value="CBS_dom"/>
</dbReference>